<keyword evidence="3" id="KW-0326">Glycosidase</keyword>
<dbReference type="PANTHER" id="PTHR10357:SF219">
    <property type="entry name" value="MALTOSE ALPHA-D-GLUCOSYLTRANSFERASE"/>
    <property type="match status" value="1"/>
</dbReference>
<evidence type="ECO:0000256" key="1">
    <source>
        <dbReference type="ARBA" id="ARBA00008061"/>
    </source>
</evidence>
<dbReference type="SUPFAM" id="SSF51445">
    <property type="entry name" value="(Trans)glycosidases"/>
    <property type="match status" value="1"/>
</dbReference>
<proteinExistence type="inferred from homology"/>
<evidence type="ECO:0000313" key="5">
    <source>
        <dbReference type="EMBL" id="SKB69492.1"/>
    </source>
</evidence>
<dbReference type="InterPro" id="IPR006046">
    <property type="entry name" value="Alpha_amylase"/>
</dbReference>
<keyword evidence="5" id="KW-0808">Transferase</keyword>
<keyword evidence="6" id="KW-1185">Reference proteome</keyword>
<dbReference type="OrthoDB" id="9806009at2"/>
<dbReference type="InterPro" id="IPR006047">
    <property type="entry name" value="GH13_cat_dom"/>
</dbReference>
<dbReference type="GO" id="GO:0043169">
    <property type="term" value="F:cation binding"/>
    <property type="evidence" value="ECO:0007669"/>
    <property type="project" value="InterPro"/>
</dbReference>
<keyword evidence="3" id="KW-0119">Carbohydrate metabolism</keyword>
<dbReference type="CDD" id="cd11334">
    <property type="entry name" value="AmyAc_TreS"/>
    <property type="match status" value="1"/>
</dbReference>
<dbReference type="GO" id="GO:0005975">
    <property type="term" value="P:carbohydrate metabolic process"/>
    <property type="evidence" value="ECO:0007669"/>
    <property type="project" value="InterPro"/>
</dbReference>
<sequence length="539" mass="62053">MMDTWYSNMVLYSLDPETFYDTNGDGIGDLKGIKEKLNYLAGLGITCIWIQPFYPSPNRDNGYDVTDYYGIDPKLGDHGIFSELIDHARDLGIRVIVDLVVNHTSIAHPWFKAARKDKHSEYRDYYVWSDEPWDFGEEHLKLTGEENTIWTYDEEAGQYYLHRFYKEQPDLNIGNPAVRQEILQIIGFWLKMGVSGFRIDAATLLIEPYGLKDGEKLDLESFIAEMRDYASLRKGDVILLGEANVPPSAMKTYMDKGQKMHMLFNFYMNMKLFLSLARKSARPLYAALSEQTSIPYGNQLLNFLRNHDELALDQLSEDEQHEIFQAFAPQKRMQLYGHGIRRRLAPMFGNDQCRMELAFSLIFTLPGVPMIRYGDEIGMGDNLRLKGRNSVRTPMQWSTGKHGGFSPADHVNRNVIQETPYDPKHVNVIGAYRDPDSLLNFMKRLIALRKQCALIGTAPVQAIKVRHEGLFAHRYEDKTGLQLLLFHNLTDMEISVSADEADVLADDWVEIFRDGKTRVAHREITLAAYGYLWMKKFPQ</sequence>
<comment type="catalytic activity">
    <reaction evidence="3">
        <text>Endohydrolysis of (1-&gt;4)-alpha-D-glucosidic linkages in polysaccharides containing three or more (1-&gt;4)-alpha-linked D-glucose units.</text>
        <dbReference type="EC" id="3.2.1.1"/>
    </reaction>
</comment>
<dbReference type="EMBL" id="FUYS01000006">
    <property type="protein sequence ID" value="SKB69492.1"/>
    <property type="molecule type" value="Genomic_DNA"/>
</dbReference>
<name>A0A1T5DCL4_9SPHI</name>
<dbReference type="Pfam" id="PF00128">
    <property type="entry name" value="Alpha-amylase"/>
    <property type="match status" value="1"/>
</dbReference>
<dbReference type="PANTHER" id="PTHR10357">
    <property type="entry name" value="ALPHA-AMYLASE FAMILY MEMBER"/>
    <property type="match status" value="1"/>
</dbReference>
<dbReference type="AlphaFoldDB" id="A0A1T5DCL4"/>
<dbReference type="RefSeq" id="WP_079717392.1">
    <property type="nucleotide sequence ID" value="NZ_FUYS01000006.1"/>
</dbReference>
<dbReference type="Proteomes" id="UP000190541">
    <property type="component" value="Unassembled WGS sequence"/>
</dbReference>
<dbReference type="GO" id="GO:0004556">
    <property type="term" value="F:alpha-amylase activity"/>
    <property type="evidence" value="ECO:0007669"/>
    <property type="project" value="UniProtKB-UniRule"/>
</dbReference>
<accession>A0A1T5DCL4</accession>
<dbReference type="EC" id="3.2.1.1" evidence="3"/>
<dbReference type="Gene3D" id="3.90.400.10">
    <property type="entry name" value="Oligo-1,6-glucosidase, Domain 2"/>
    <property type="match status" value="1"/>
</dbReference>
<dbReference type="SMART" id="SM00642">
    <property type="entry name" value="Aamy"/>
    <property type="match status" value="1"/>
</dbReference>
<feature type="domain" description="Glycosyl hydrolase family 13 catalytic" evidence="4">
    <location>
        <begin position="13"/>
        <end position="449"/>
    </location>
</feature>
<protein>
    <recommendedName>
        <fullName evidence="3">Alpha-amylase</fullName>
        <ecNumber evidence="3">3.2.1.1</ecNumber>
    </recommendedName>
</protein>
<dbReference type="GO" id="GO:0016740">
    <property type="term" value="F:transferase activity"/>
    <property type="evidence" value="ECO:0007669"/>
    <property type="project" value="UniProtKB-KW"/>
</dbReference>
<reference evidence="5 6" key="1">
    <citation type="submission" date="2017-02" db="EMBL/GenBank/DDBJ databases">
        <authorList>
            <person name="Peterson S.W."/>
        </authorList>
    </citation>
    <scope>NUCLEOTIDE SEQUENCE [LARGE SCALE GENOMIC DNA]</scope>
    <source>
        <strain evidence="5 6">DSM 22899</strain>
    </source>
</reference>
<gene>
    <name evidence="5" type="ORF">SAMN05660226_02716</name>
</gene>
<dbReference type="InterPro" id="IPR045857">
    <property type="entry name" value="O16G_dom_2"/>
</dbReference>
<evidence type="ECO:0000256" key="2">
    <source>
        <dbReference type="RuleBase" id="RU003615"/>
    </source>
</evidence>
<comment type="similarity">
    <text evidence="1 2">Belongs to the glycosyl hydrolase 13 family.</text>
</comment>
<evidence type="ECO:0000259" key="4">
    <source>
        <dbReference type="SMART" id="SM00642"/>
    </source>
</evidence>
<dbReference type="PRINTS" id="PR00110">
    <property type="entry name" value="ALPHAAMYLASE"/>
</dbReference>
<evidence type="ECO:0000313" key="6">
    <source>
        <dbReference type="Proteomes" id="UP000190541"/>
    </source>
</evidence>
<dbReference type="STRING" id="623280.SAMN05660226_02716"/>
<dbReference type="InterPro" id="IPR017853">
    <property type="entry name" value="GH"/>
</dbReference>
<dbReference type="Gene3D" id="3.20.20.80">
    <property type="entry name" value="Glycosidases"/>
    <property type="match status" value="1"/>
</dbReference>
<organism evidence="5 6">
    <name type="scientific">Parapedobacter luteus</name>
    <dbReference type="NCBI Taxonomy" id="623280"/>
    <lineage>
        <taxon>Bacteria</taxon>
        <taxon>Pseudomonadati</taxon>
        <taxon>Bacteroidota</taxon>
        <taxon>Sphingobacteriia</taxon>
        <taxon>Sphingobacteriales</taxon>
        <taxon>Sphingobacteriaceae</taxon>
        <taxon>Parapedobacter</taxon>
    </lineage>
</organism>
<evidence type="ECO:0000256" key="3">
    <source>
        <dbReference type="RuleBase" id="RU361134"/>
    </source>
</evidence>
<keyword evidence="3" id="KW-0378">Hydrolase</keyword>